<reference evidence="2" key="1">
    <citation type="journal article" date="2022" name="Mol. Ecol. Resour.">
        <title>The genomes of chicory, endive, great burdock and yacon provide insights into Asteraceae palaeo-polyploidization history and plant inulin production.</title>
        <authorList>
            <person name="Fan W."/>
            <person name="Wang S."/>
            <person name="Wang H."/>
            <person name="Wang A."/>
            <person name="Jiang F."/>
            <person name="Liu H."/>
            <person name="Zhao H."/>
            <person name="Xu D."/>
            <person name="Zhang Y."/>
        </authorList>
    </citation>
    <scope>NUCLEOTIDE SEQUENCE [LARGE SCALE GENOMIC DNA]</scope>
    <source>
        <strain evidence="2">cv. Yunnan</strain>
    </source>
</reference>
<protein>
    <submittedName>
        <fullName evidence="1">Uncharacterized protein</fullName>
    </submittedName>
</protein>
<name>A0ACB9G1H3_9ASTR</name>
<dbReference type="EMBL" id="CM042032">
    <property type="protein sequence ID" value="KAI3777244.1"/>
    <property type="molecule type" value="Genomic_DNA"/>
</dbReference>
<evidence type="ECO:0000313" key="1">
    <source>
        <dbReference type="EMBL" id="KAI3777244.1"/>
    </source>
</evidence>
<proteinExistence type="predicted"/>
<evidence type="ECO:0000313" key="2">
    <source>
        <dbReference type="Proteomes" id="UP001056120"/>
    </source>
</evidence>
<sequence>MVRTTVMDGSEGLVRGQKRDNRAGSGIDKLDEILVGYDSQYEDGELRESTINAWKGYSSDEVLSGSEPKKMIGGQEESGRQDIVQLPAASQSDEWKMNVSRSDLLPENGYAPSLSSLLGEQKPPKSVDLICKWRASRKLKIKRWFIDKSTHFLLRSYLSPSAVDPHRK</sequence>
<reference evidence="1 2" key="2">
    <citation type="journal article" date="2022" name="Mol. Ecol. Resour.">
        <title>The genomes of chicory, endive, great burdock and yacon provide insights into Asteraceae paleo-polyploidization history and plant inulin production.</title>
        <authorList>
            <person name="Fan W."/>
            <person name="Wang S."/>
            <person name="Wang H."/>
            <person name="Wang A."/>
            <person name="Jiang F."/>
            <person name="Liu H."/>
            <person name="Zhao H."/>
            <person name="Xu D."/>
            <person name="Zhang Y."/>
        </authorList>
    </citation>
    <scope>NUCLEOTIDE SEQUENCE [LARGE SCALE GENOMIC DNA]</scope>
    <source>
        <strain evidence="2">cv. Yunnan</strain>
        <tissue evidence="1">Leaves</tissue>
    </source>
</reference>
<dbReference type="Proteomes" id="UP001056120">
    <property type="component" value="Linkage Group LG15"/>
</dbReference>
<comment type="caution">
    <text evidence="1">The sequence shown here is derived from an EMBL/GenBank/DDBJ whole genome shotgun (WGS) entry which is preliminary data.</text>
</comment>
<organism evidence="1 2">
    <name type="scientific">Smallanthus sonchifolius</name>
    <dbReference type="NCBI Taxonomy" id="185202"/>
    <lineage>
        <taxon>Eukaryota</taxon>
        <taxon>Viridiplantae</taxon>
        <taxon>Streptophyta</taxon>
        <taxon>Embryophyta</taxon>
        <taxon>Tracheophyta</taxon>
        <taxon>Spermatophyta</taxon>
        <taxon>Magnoliopsida</taxon>
        <taxon>eudicotyledons</taxon>
        <taxon>Gunneridae</taxon>
        <taxon>Pentapetalae</taxon>
        <taxon>asterids</taxon>
        <taxon>campanulids</taxon>
        <taxon>Asterales</taxon>
        <taxon>Asteraceae</taxon>
        <taxon>Asteroideae</taxon>
        <taxon>Heliantheae alliance</taxon>
        <taxon>Millerieae</taxon>
        <taxon>Smallanthus</taxon>
    </lineage>
</organism>
<accession>A0ACB9G1H3</accession>
<keyword evidence="2" id="KW-1185">Reference proteome</keyword>
<gene>
    <name evidence="1" type="ORF">L1987_47042</name>
</gene>